<reference evidence="2" key="1">
    <citation type="journal article" date="2019" name="Int. J. Syst. Evol. Microbiol.">
        <title>The Global Catalogue of Microorganisms (GCM) 10K type strain sequencing project: providing services to taxonomists for standard genome sequencing and annotation.</title>
        <authorList>
            <consortium name="The Broad Institute Genomics Platform"/>
            <consortium name="The Broad Institute Genome Sequencing Center for Infectious Disease"/>
            <person name="Wu L."/>
            <person name="Ma J."/>
        </authorList>
    </citation>
    <scope>NUCLEOTIDE SEQUENCE [LARGE SCALE GENOMIC DNA]</scope>
    <source>
        <strain evidence="2">JCM 17543</strain>
    </source>
</reference>
<protein>
    <submittedName>
        <fullName evidence="1">Uncharacterized protein</fullName>
    </submittedName>
</protein>
<dbReference type="EMBL" id="BAABBM010000001">
    <property type="protein sequence ID" value="GAA3887372.1"/>
    <property type="molecule type" value="Genomic_DNA"/>
</dbReference>
<keyword evidence="2" id="KW-1185">Reference proteome</keyword>
<comment type="caution">
    <text evidence="1">The sequence shown here is derived from an EMBL/GenBank/DDBJ whole genome shotgun (WGS) entry which is preliminary data.</text>
</comment>
<accession>A0ABP7KU47</accession>
<name>A0ABP7KU47_9SPHN</name>
<evidence type="ECO:0000313" key="2">
    <source>
        <dbReference type="Proteomes" id="UP001500827"/>
    </source>
</evidence>
<organism evidence="1 2">
    <name type="scientific">Sphingomonas limnosediminicola</name>
    <dbReference type="NCBI Taxonomy" id="940133"/>
    <lineage>
        <taxon>Bacteria</taxon>
        <taxon>Pseudomonadati</taxon>
        <taxon>Pseudomonadota</taxon>
        <taxon>Alphaproteobacteria</taxon>
        <taxon>Sphingomonadales</taxon>
        <taxon>Sphingomonadaceae</taxon>
        <taxon>Sphingomonas</taxon>
    </lineage>
</organism>
<dbReference type="RefSeq" id="WP_344697931.1">
    <property type="nucleotide sequence ID" value="NZ_BAABBM010000001.1"/>
</dbReference>
<sequence>MKITEVTYAQASNRLAAEIKRLWGDDPGTVDDLQMKSMTCPVQGTNLVGTGIVCWPRGKDVRDGMAVAYYGPFPATGV</sequence>
<proteinExistence type="predicted"/>
<evidence type="ECO:0000313" key="1">
    <source>
        <dbReference type="EMBL" id="GAA3887372.1"/>
    </source>
</evidence>
<gene>
    <name evidence="1" type="ORF">GCM10022276_03050</name>
</gene>
<dbReference type="Proteomes" id="UP001500827">
    <property type="component" value="Unassembled WGS sequence"/>
</dbReference>